<dbReference type="PANTHER" id="PTHR33823">
    <property type="entry name" value="RNA POLYMERASE-BINDING TRANSCRIPTION FACTOR DKSA-RELATED"/>
    <property type="match status" value="1"/>
</dbReference>
<dbReference type="SUPFAM" id="SSF109635">
    <property type="entry name" value="DnaK suppressor protein DksA, alpha-hairpin domain"/>
    <property type="match status" value="1"/>
</dbReference>
<keyword evidence="9" id="KW-1185">Reference proteome</keyword>
<evidence type="ECO:0000256" key="4">
    <source>
        <dbReference type="PROSITE-ProRule" id="PRU00510"/>
    </source>
</evidence>
<dbReference type="Gene3D" id="1.20.120.910">
    <property type="entry name" value="DksA, coiled-coil domain"/>
    <property type="match status" value="1"/>
</dbReference>
<dbReference type="PROSITE" id="PS51128">
    <property type="entry name" value="ZF_DKSA_2"/>
    <property type="match status" value="1"/>
</dbReference>
<feature type="compositionally biased region" description="Basic residues" evidence="6">
    <location>
        <begin position="1"/>
        <end position="10"/>
    </location>
</feature>
<feature type="compositionally biased region" description="Basic residues" evidence="6">
    <location>
        <begin position="79"/>
        <end position="95"/>
    </location>
</feature>
<feature type="compositionally biased region" description="Low complexity" evidence="6">
    <location>
        <begin position="15"/>
        <end position="25"/>
    </location>
</feature>
<keyword evidence="2" id="KW-0863">Zinc-finger</keyword>
<name>A0A7X5VFT1_9ACTN</name>
<evidence type="ECO:0000259" key="7">
    <source>
        <dbReference type="Pfam" id="PF01258"/>
    </source>
</evidence>
<feature type="domain" description="Zinc finger DksA/TraR C4-type" evidence="7">
    <location>
        <begin position="210"/>
        <end position="245"/>
    </location>
</feature>
<evidence type="ECO:0000256" key="6">
    <source>
        <dbReference type="SAM" id="MobiDB-lite"/>
    </source>
</evidence>
<dbReference type="InterPro" id="IPR020458">
    <property type="entry name" value="Znf_DskA_TraR_CS"/>
</dbReference>
<dbReference type="PANTHER" id="PTHR33823:SF2">
    <property type="entry name" value="RNA POLYMERASE-BINDING TRANSCRIPTION FACTOR DKSA"/>
    <property type="match status" value="1"/>
</dbReference>
<accession>A0A7X5VFT1</accession>
<organism evidence="8 9">
    <name type="scientific">Kribbella shirazensis</name>
    <dbReference type="NCBI Taxonomy" id="1105143"/>
    <lineage>
        <taxon>Bacteria</taxon>
        <taxon>Bacillati</taxon>
        <taxon>Actinomycetota</taxon>
        <taxon>Actinomycetes</taxon>
        <taxon>Propionibacteriales</taxon>
        <taxon>Kribbellaceae</taxon>
        <taxon>Kribbella</taxon>
    </lineage>
</organism>
<feature type="zinc finger region" description="dksA C4-type" evidence="4">
    <location>
        <begin position="215"/>
        <end position="239"/>
    </location>
</feature>
<dbReference type="SUPFAM" id="SSF57716">
    <property type="entry name" value="Glucocorticoid receptor-like (DNA-binding domain)"/>
    <property type="match status" value="1"/>
</dbReference>
<feature type="coiled-coil region" evidence="5">
    <location>
        <begin position="130"/>
        <end position="164"/>
    </location>
</feature>
<comment type="caution">
    <text evidence="8">The sequence shown here is derived from an EMBL/GenBank/DDBJ whole genome shotgun (WGS) entry which is preliminary data.</text>
</comment>
<keyword evidence="5" id="KW-0175">Coiled coil</keyword>
<dbReference type="InterPro" id="IPR000962">
    <property type="entry name" value="Znf_DskA_TraR"/>
</dbReference>
<feature type="compositionally biased region" description="Low complexity" evidence="6">
    <location>
        <begin position="54"/>
        <end position="78"/>
    </location>
</feature>
<dbReference type="Pfam" id="PF01258">
    <property type="entry name" value="zf-dskA_traR"/>
    <property type="match status" value="1"/>
</dbReference>
<dbReference type="GO" id="GO:0008270">
    <property type="term" value="F:zinc ion binding"/>
    <property type="evidence" value="ECO:0007669"/>
    <property type="project" value="UniProtKB-KW"/>
</dbReference>
<feature type="region of interest" description="Disordered" evidence="6">
    <location>
        <begin position="1"/>
        <end position="120"/>
    </location>
</feature>
<dbReference type="InterPro" id="IPR037187">
    <property type="entry name" value="DnaK_N"/>
</dbReference>
<evidence type="ECO:0000256" key="5">
    <source>
        <dbReference type="SAM" id="Coils"/>
    </source>
</evidence>
<dbReference type="EMBL" id="JAASRO010000001">
    <property type="protein sequence ID" value="NIK60446.1"/>
    <property type="molecule type" value="Genomic_DNA"/>
</dbReference>
<dbReference type="Proteomes" id="UP000555407">
    <property type="component" value="Unassembled WGS sequence"/>
</dbReference>
<dbReference type="PROSITE" id="PS01102">
    <property type="entry name" value="ZF_DKSA_1"/>
    <property type="match status" value="1"/>
</dbReference>
<evidence type="ECO:0000256" key="1">
    <source>
        <dbReference type="ARBA" id="ARBA00022723"/>
    </source>
</evidence>
<evidence type="ECO:0000313" key="9">
    <source>
        <dbReference type="Proteomes" id="UP000555407"/>
    </source>
</evidence>
<protein>
    <submittedName>
        <fullName evidence="8">DnaK suppressor protein</fullName>
    </submittedName>
</protein>
<reference evidence="8 9" key="1">
    <citation type="submission" date="2020-03" db="EMBL/GenBank/DDBJ databases">
        <title>Sequencing the genomes of 1000 actinobacteria strains.</title>
        <authorList>
            <person name="Klenk H.-P."/>
        </authorList>
    </citation>
    <scope>NUCLEOTIDE SEQUENCE [LARGE SCALE GENOMIC DNA]</scope>
    <source>
        <strain evidence="8 9">DSM 45490</strain>
    </source>
</reference>
<keyword evidence="1" id="KW-0479">Metal-binding</keyword>
<feature type="compositionally biased region" description="Basic residues" evidence="6">
    <location>
        <begin position="30"/>
        <end position="40"/>
    </location>
</feature>
<sequence length="246" mass="26418">MATSARKKSAPQRTAAAKKSASASGEPKKKTAHKTARKTVQKTAQKTTARKTPAKSSPATKTSAKKPVATSTGSAAKKAPAKKTPARKATTKRVAMKTNENRTPATAPAKSAAHTAETFKVKPGEDPWTAAELAELRTELESEVEHLKQEIRDAEQEIVGLFRDGSDGAGNDQADVGSTTLERYHELSLANNARDMLNQIEFALTRIDDGTYGVCESCGNPIGKGRLQAFPRATLCVSCKERQERR</sequence>
<keyword evidence="3" id="KW-0862">Zinc</keyword>
<dbReference type="AlphaFoldDB" id="A0A7X5VFT1"/>
<evidence type="ECO:0000313" key="8">
    <source>
        <dbReference type="EMBL" id="NIK60446.1"/>
    </source>
</evidence>
<feature type="compositionally biased region" description="Low complexity" evidence="6">
    <location>
        <begin position="103"/>
        <end position="116"/>
    </location>
</feature>
<evidence type="ECO:0000256" key="3">
    <source>
        <dbReference type="ARBA" id="ARBA00022833"/>
    </source>
</evidence>
<evidence type="ECO:0000256" key="2">
    <source>
        <dbReference type="ARBA" id="ARBA00022771"/>
    </source>
</evidence>
<gene>
    <name evidence="8" type="ORF">BJY22_006163</name>
</gene>
<proteinExistence type="predicted"/>